<sequence>MPTNFAQRHVIHITFFATFCFTSYWASNKIAVDLSVAMKPKNLSSWLNNGEFTESGTAFRHKISFNRSDRRSSGILGYLSVPLILIINSTRQSSELYLRIG</sequence>
<dbReference type="AlphaFoldDB" id="A0A915K050"/>
<protein>
    <submittedName>
        <fullName evidence="2">Secreted protein</fullName>
    </submittedName>
</protein>
<accession>A0A915K050</accession>
<evidence type="ECO:0000313" key="1">
    <source>
        <dbReference type="Proteomes" id="UP000887565"/>
    </source>
</evidence>
<dbReference type="Proteomes" id="UP000887565">
    <property type="component" value="Unplaced"/>
</dbReference>
<name>A0A915K050_ROMCU</name>
<proteinExistence type="predicted"/>
<evidence type="ECO:0000313" key="2">
    <source>
        <dbReference type="WBParaSite" id="nRc.2.0.1.t32042-RA"/>
    </source>
</evidence>
<organism evidence="1 2">
    <name type="scientific">Romanomermis culicivorax</name>
    <name type="common">Nematode worm</name>
    <dbReference type="NCBI Taxonomy" id="13658"/>
    <lineage>
        <taxon>Eukaryota</taxon>
        <taxon>Metazoa</taxon>
        <taxon>Ecdysozoa</taxon>
        <taxon>Nematoda</taxon>
        <taxon>Enoplea</taxon>
        <taxon>Dorylaimia</taxon>
        <taxon>Mermithida</taxon>
        <taxon>Mermithoidea</taxon>
        <taxon>Mermithidae</taxon>
        <taxon>Romanomermis</taxon>
    </lineage>
</organism>
<reference evidence="2" key="1">
    <citation type="submission" date="2022-11" db="UniProtKB">
        <authorList>
            <consortium name="WormBaseParasite"/>
        </authorList>
    </citation>
    <scope>IDENTIFICATION</scope>
</reference>
<dbReference type="WBParaSite" id="nRc.2.0.1.t32042-RA">
    <property type="protein sequence ID" value="nRc.2.0.1.t32042-RA"/>
    <property type="gene ID" value="nRc.2.0.1.g32042"/>
</dbReference>
<keyword evidence="1" id="KW-1185">Reference proteome</keyword>